<keyword evidence="1" id="KW-0472">Membrane</keyword>
<organism evidence="2 3">
    <name type="scientific">Leptospira stimsonii</name>
    <dbReference type="NCBI Taxonomy" id="2202203"/>
    <lineage>
        <taxon>Bacteria</taxon>
        <taxon>Pseudomonadati</taxon>
        <taxon>Spirochaetota</taxon>
        <taxon>Spirochaetia</taxon>
        <taxon>Leptospirales</taxon>
        <taxon>Leptospiraceae</taxon>
        <taxon>Leptospira</taxon>
    </lineage>
</organism>
<evidence type="ECO:0008006" key="4">
    <source>
        <dbReference type="Google" id="ProtNLM"/>
    </source>
</evidence>
<keyword evidence="1" id="KW-1133">Transmembrane helix</keyword>
<dbReference type="EMBL" id="RQGT01000023">
    <property type="protein sequence ID" value="TGM20323.1"/>
    <property type="molecule type" value="Genomic_DNA"/>
</dbReference>
<keyword evidence="1" id="KW-0812">Transmembrane</keyword>
<evidence type="ECO:0000313" key="2">
    <source>
        <dbReference type="EMBL" id="TGM20323.1"/>
    </source>
</evidence>
<sequence length="416" mass="47593">MSNWSFTTDQALKSAKNPYLFRGLIGCFLLLVLGFVSLFGLGLLIYSLQLFSEGETLYPSLIVFLTFSFLFLLFSSTRTYRKTKNSIQEEKILPKEGIVLIRETDRPDLKIDLSTIVCYKIKRRTVSKSGTVSSSSGYRIVWDLFFLKSDGAFYHLDTYSELENLKVELLKFRTLLPLPVSDDTKENLGTPENSTSLPAVESPKVDSKYLKLSATEKGTRVEFKKEKTIKDKITILSVMGIFYGVWGIIFLSMKEFETIFLFFFIPFSILFLGIFTIALIFIMTKTLELTVDSSGLRIRYRTTLPILSHFLFLERFLPGHVVRHCRANRFPENQSVLTVALKKNETVPQGRLSFLFNLQTFSLGDYTLPGDTELLGIWQLLPWLPNSPGFVDLIAAESAIEERLRLEEDKILFEIL</sequence>
<feature type="transmembrane region" description="Helical" evidence="1">
    <location>
        <begin position="57"/>
        <end position="74"/>
    </location>
</feature>
<keyword evidence="3" id="KW-1185">Reference proteome</keyword>
<protein>
    <recommendedName>
        <fullName evidence="4">DUF2207 domain-containing protein</fullName>
    </recommendedName>
</protein>
<feature type="transmembrane region" description="Helical" evidence="1">
    <location>
        <begin position="20"/>
        <end position="45"/>
    </location>
</feature>
<accession>A0ABY2NAT0</accession>
<comment type="caution">
    <text evidence="2">The sequence shown here is derived from an EMBL/GenBank/DDBJ whole genome shotgun (WGS) entry which is preliminary data.</text>
</comment>
<feature type="transmembrane region" description="Helical" evidence="1">
    <location>
        <begin position="233"/>
        <end position="253"/>
    </location>
</feature>
<gene>
    <name evidence="2" type="ORF">EHQ90_03205</name>
</gene>
<evidence type="ECO:0000256" key="1">
    <source>
        <dbReference type="SAM" id="Phobius"/>
    </source>
</evidence>
<reference evidence="3" key="1">
    <citation type="journal article" date="2019" name="PLoS Negl. Trop. Dis.">
        <title>Revisiting the worldwide diversity of Leptospira species in the environment.</title>
        <authorList>
            <person name="Vincent A.T."/>
            <person name="Schiettekatte O."/>
            <person name="Bourhy P."/>
            <person name="Veyrier F.J."/>
            <person name="Picardeau M."/>
        </authorList>
    </citation>
    <scope>NUCLEOTIDE SEQUENCE [LARGE SCALE GENOMIC DNA]</scope>
    <source>
        <strain evidence="3">201702407</strain>
    </source>
</reference>
<dbReference type="Proteomes" id="UP000297422">
    <property type="component" value="Unassembled WGS sequence"/>
</dbReference>
<evidence type="ECO:0000313" key="3">
    <source>
        <dbReference type="Proteomes" id="UP000297422"/>
    </source>
</evidence>
<proteinExistence type="predicted"/>
<name>A0ABY2NAT0_9LEPT</name>
<dbReference type="RefSeq" id="WP_135684058.1">
    <property type="nucleotide sequence ID" value="NZ_RQEQ01000073.1"/>
</dbReference>
<feature type="transmembrane region" description="Helical" evidence="1">
    <location>
        <begin position="259"/>
        <end position="282"/>
    </location>
</feature>